<dbReference type="Pfam" id="PF00400">
    <property type="entry name" value="WD40"/>
    <property type="match status" value="1"/>
</dbReference>
<sequence length="58" mass="6185">MVAYCPNSRRIAFGGKTGVVVIHELRAGKAQTIQAHSRPVTAVAFSEDGKHLATYSAD</sequence>
<organism evidence="2 3">
    <name type="scientific">Plectus sambesii</name>
    <dbReference type="NCBI Taxonomy" id="2011161"/>
    <lineage>
        <taxon>Eukaryota</taxon>
        <taxon>Metazoa</taxon>
        <taxon>Ecdysozoa</taxon>
        <taxon>Nematoda</taxon>
        <taxon>Chromadorea</taxon>
        <taxon>Plectida</taxon>
        <taxon>Plectina</taxon>
        <taxon>Plectoidea</taxon>
        <taxon>Plectidae</taxon>
        <taxon>Plectus</taxon>
    </lineage>
</organism>
<evidence type="ECO:0000256" key="1">
    <source>
        <dbReference type="PROSITE-ProRule" id="PRU00221"/>
    </source>
</evidence>
<dbReference type="InterPro" id="IPR015943">
    <property type="entry name" value="WD40/YVTN_repeat-like_dom_sf"/>
</dbReference>
<reference evidence="3" key="1">
    <citation type="submission" date="2022-11" db="UniProtKB">
        <authorList>
            <consortium name="WormBaseParasite"/>
        </authorList>
    </citation>
    <scope>IDENTIFICATION</scope>
</reference>
<dbReference type="SUPFAM" id="SSF50978">
    <property type="entry name" value="WD40 repeat-like"/>
    <property type="match status" value="1"/>
</dbReference>
<dbReference type="InterPro" id="IPR001680">
    <property type="entry name" value="WD40_rpt"/>
</dbReference>
<keyword evidence="1" id="KW-0853">WD repeat</keyword>
<dbReference type="PANTHER" id="PTHR44099">
    <property type="entry name" value="RABCONNECTIN-3B, ISOFORM A"/>
    <property type="match status" value="1"/>
</dbReference>
<keyword evidence="2" id="KW-1185">Reference proteome</keyword>
<dbReference type="InterPro" id="IPR049916">
    <property type="entry name" value="WDR72-like"/>
</dbReference>
<proteinExistence type="predicted"/>
<dbReference type="GO" id="GO:0005737">
    <property type="term" value="C:cytoplasm"/>
    <property type="evidence" value="ECO:0007669"/>
    <property type="project" value="TreeGrafter"/>
</dbReference>
<accession>A0A914VJQ1</accession>
<dbReference type="WBParaSite" id="PSAMB.scaffold21202size643.g38231.t1">
    <property type="protein sequence ID" value="PSAMB.scaffold21202size643.g38231.t1"/>
    <property type="gene ID" value="PSAMB.scaffold21202size643.g38231"/>
</dbReference>
<dbReference type="Gene3D" id="2.130.10.10">
    <property type="entry name" value="YVTN repeat-like/Quinoprotein amine dehydrogenase"/>
    <property type="match status" value="1"/>
</dbReference>
<protein>
    <submittedName>
        <fullName evidence="3">Anaphase-promoting complex subunit 4 WD40 domain-containing protein</fullName>
    </submittedName>
</protein>
<dbReference type="AlphaFoldDB" id="A0A914VJQ1"/>
<evidence type="ECO:0000313" key="2">
    <source>
        <dbReference type="Proteomes" id="UP000887566"/>
    </source>
</evidence>
<name>A0A914VJQ1_9BILA</name>
<feature type="repeat" description="WD" evidence="1">
    <location>
        <begin position="33"/>
        <end position="58"/>
    </location>
</feature>
<dbReference type="Proteomes" id="UP000887566">
    <property type="component" value="Unplaced"/>
</dbReference>
<dbReference type="PANTHER" id="PTHR44099:SF4">
    <property type="entry name" value="RABCONNECTIN-3B, ISOFORM A"/>
    <property type="match status" value="1"/>
</dbReference>
<dbReference type="PROSITE" id="PS50294">
    <property type="entry name" value="WD_REPEATS_REGION"/>
    <property type="match status" value="1"/>
</dbReference>
<dbReference type="PROSITE" id="PS50082">
    <property type="entry name" value="WD_REPEATS_2"/>
    <property type="match status" value="1"/>
</dbReference>
<evidence type="ECO:0000313" key="3">
    <source>
        <dbReference type="WBParaSite" id="PSAMB.scaffold21202size643.g38231.t1"/>
    </source>
</evidence>
<dbReference type="InterPro" id="IPR036322">
    <property type="entry name" value="WD40_repeat_dom_sf"/>
</dbReference>